<proteinExistence type="predicted"/>
<reference key="1">
    <citation type="submission" date="2007-01" db="EMBL/GenBank/DDBJ databases">
        <title>The Genome Sequence of Puccinia graminis f. sp. tritici Strain CRL 75-36-700-3.</title>
        <authorList>
            <consortium name="The Broad Institute Genome Sequencing Platform"/>
            <person name="Birren B."/>
            <person name="Lander E."/>
            <person name="Galagan J."/>
            <person name="Nusbaum C."/>
            <person name="Devon K."/>
            <person name="Cuomo C."/>
            <person name="Jaffe D."/>
            <person name="Butler J."/>
            <person name="Alvarez P."/>
            <person name="Gnerre S."/>
            <person name="Grabherr M."/>
            <person name="Mauceli E."/>
            <person name="Brockman W."/>
            <person name="Young S."/>
            <person name="LaButti K."/>
            <person name="Sykes S."/>
            <person name="DeCaprio D."/>
            <person name="Crawford M."/>
            <person name="Koehrsen M."/>
            <person name="Engels R."/>
            <person name="Montgomery P."/>
            <person name="Pearson M."/>
            <person name="Howarth C."/>
            <person name="Larson L."/>
            <person name="White J."/>
            <person name="Zeng Q."/>
            <person name="Kodira C."/>
            <person name="Yandava C."/>
            <person name="Alvarado L."/>
            <person name="O'Leary S."/>
            <person name="Szabo L."/>
            <person name="Dean R."/>
            <person name="Schein J."/>
        </authorList>
    </citation>
    <scope>NUCLEOTIDE SEQUENCE</scope>
    <source>
        <strain>CRL 75-36-700-3</strain>
    </source>
</reference>
<dbReference type="VEuPathDB" id="FungiDB:PGTG_14671"/>
<accession>E3KWN8</accession>
<dbReference type="HOGENOM" id="CLU_1918114_0_0_1"/>
<dbReference type="InParanoid" id="E3KWN8"/>
<keyword evidence="3" id="KW-1185">Reference proteome</keyword>
<organism evidence="2 3">
    <name type="scientific">Puccinia graminis f. sp. tritici (strain CRL 75-36-700-3 / race SCCL)</name>
    <name type="common">Black stem rust fungus</name>
    <dbReference type="NCBI Taxonomy" id="418459"/>
    <lineage>
        <taxon>Eukaryota</taxon>
        <taxon>Fungi</taxon>
        <taxon>Dikarya</taxon>
        <taxon>Basidiomycota</taxon>
        <taxon>Pucciniomycotina</taxon>
        <taxon>Pucciniomycetes</taxon>
        <taxon>Pucciniales</taxon>
        <taxon>Pucciniaceae</taxon>
        <taxon>Puccinia</taxon>
    </lineage>
</organism>
<dbReference type="KEGG" id="pgr:PGTG_14671"/>
<protein>
    <submittedName>
        <fullName evidence="2">Uncharacterized protein</fullName>
    </submittedName>
</protein>
<dbReference type="RefSeq" id="XP_003333124.2">
    <property type="nucleotide sequence ID" value="XM_003333076.2"/>
</dbReference>
<evidence type="ECO:0000313" key="3">
    <source>
        <dbReference type="Proteomes" id="UP000008783"/>
    </source>
</evidence>
<dbReference type="EMBL" id="DS178316">
    <property type="protein sequence ID" value="EFP88705.2"/>
    <property type="molecule type" value="Genomic_DNA"/>
</dbReference>
<evidence type="ECO:0000313" key="2">
    <source>
        <dbReference type="EMBL" id="EFP88705.2"/>
    </source>
</evidence>
<dbReference type="GeneID" id="10541495"/>
<dbReference type="AlphaFoldDB" id="E3KWN8"/>
<reference evidence="3" key="2">
    <citation type="journal article" date="2011" name="Proc. Natl. Acad. Sci. U.S.A.">
        <title>Obligate biotrophy features unraveled by the genomic analysis of rust fungi.</title>
        <authorList>
            <person name="Duplessis S."/>
            <person name="Cuomo C.A."/>
            <person name="Lin Y.-C."/>
            <person name="Aerts A."/>
            <person name="Tisserant E."/>
            <person name="Veneault-Fourrey C."/>
            <person name="Joly D.L."/>
            <person name="Hacquard S."/>
            <person name="Amselem J."/>
            <person name="Cantarel B.L."/>
            <person name="Chiu R."/>
            <person name="Coutinho P.M."/>
            <person name="Feau N."/>
            <person name="Field M."/>
            <person name="Frey P."/>
            <person name="Gelhaye E."/>
            <person name="Goldberg J."/>
            <person name="Grabherr M.G."/>
            <person name="Kodira C.D."/>
            <person name="Kohler A."/>
            <person name="Kuees U."/>
            <person name="Lindquist E.A."/>
            <person name="Lucas S.M."/>
            <person name="Mago R."/>
            <person name="Mauceli E."/>
            <person name="Morin E."/>
            <person name="Murat C."/>
            <person name="Pangilinan J.L."/>
            <person name="Park R."/>
            <person name="Pearson M."/>
            <person name="Quesneville H."/>
            <person name="Rouhier N."/>
            <person name="Sakthikumar S."/>
            <person name="Salamov A.A."/>
            <person name="Schmutz J."/>
            <person name="Selles B."/>
            <person name="Shapiro H."/>
            <person name="Tanguay P."/>
            <person name="Tuskan G.A."/>
            <person name="Henrissat B."/>
            <person name="Van de Peer Y."/>
            <person name="Rouze P."/>
            <person name="Ellis J.G."/>
            <person name="Dodds P.N."/>
            <person name="Schein J.E."/>
            <person name="Zhong S."/>
            <person name="Hamelin R.C."/>
            <person name="Grigoriev I.V."/>
            <person name="Szabo L.J."/>
            <person name="Martin F."/>
        </authorList>
    </citation>
    <scope>NUCLEOTIDE SEQUENCE [LARGE SCALE GENOMIC DNA]</scope>
    <source>
        <strain evidence="3">CRL 75-36-700-3 / race SCCL</strain>
    </source>
</reference>
<gene>
    <name evidence="2" type="ORF">PGTG_14671</name>
</gene>
<dbReference type="Proteomes" id="UP000008783">
    <property type="component" value="Unassembled WGS sequence"/>
</dbReference>
<feature type="region of interest" description="Disordered" evidence="1">
    <location>
        <begin position="1"/>
        <end position="20"/>
    </location>
</feature>
<evidence type="ECO:0000256" key="1">
    <source>
        <dbReference type="SAM" id="MobiDB-lite"/>
    </source>
</evidence>
<name>E3KWN8_PUCGT</name>
<sequence>MSSSRRPAQPVIDRGVFPSQWPSQPVIDGGLLPRRLPPELGIDLRSSTGSMTRLAERSAVASHGEQAMEYIACSPCEFGSPGAHAMLHRLAFTRPSDLTSLSGKVESLEGEVQLPLGDVTSPPGEFTSPLGN</sequence>